<evidence type="ECO:0000313" key="11">
    <source>
        <dbReference type="EMBL" id="VDL88443.1"/>
    </source>
</evidence>
<evidence type="ECO:0000256" key="4">
    <source>
        <dbReference type="ARBA" id="ARBA00022771"/>
    </source>
</evidence>
<reference evidence="11 12" key="2">
    <citation type="submission" date="2018-11" db="EMBL/GenBank/DDBJ databases">
        <authorList>
            <consortium name="Pathogen Informatics"/>
        </authorList>
    </citation>
    <scope>NUCLEOTIDE SEQUENCE [LARGE SCALE GENOMIC DNA]</scope>
    <source>
        <strain evidence="11 12">NST_G2</strain>
    </source>
</reference>
<feature type="region of interest" description="Disordered" evidence="9">
    <location>
        <begin position="1"/>
        <end position="31"/>
    </location>
</feature>
<dbReference type="OrthoDB" id="6417226at2759"/>
<dbReference type="SUPFAM" id="SSF57667">
    <property type="entry name" value="beta-beta-alpha zinc fingers"/>
    <property type="match status" value="1"/>
</dbReference>
<dbReference type="InterPro" id="IPR013087">
    <property type="entry name" value="Znf_C2H2_type"/>
</dbReference>
<dbReference type="PANTHER" id="PTHR45891">
    <property type="entry name" value="ZINC FINGER HOMEOBOX PROTEIN"/>
    <property type="match status" value="1"/>
</dbReference>
<keyword evidence="7" id="KW-0371">Homeobox</keyword>
<evidence type="ECO:0000256" key="5">
    <source>
        <dbReference type="ARBA" id="ARBA00022833"/>
    </source>
</evidence>
<dbReference type="EMBL" id="UYSU01032166">
    <property type="protein sequence ID" value="VDL88443.1"/>
    <property type="molecule type" value="Genomic_DNA"/>
</dbReference>
<evidence type="ECO:0000256" key="6">
    <source>
        <dbReference type="ARBA" id="ARBA00023125"/>
    </source>
</evidence>
<dbReference type="Pfam" id="PF24056">
    <property type="entry name" value="zf-C2H2_ZFHX3"/>
    <property type="match status" value="1"/>
</dbReference>
<dbReference type="PANTHER" id="PTHR45891:SF3">
    <property type="entry name" value="ZINC FINGER PROTEIN 2"/>
    <property type="match status" value="1"/>
</dbReference>
<feature type="domain" description="C2H2-type" evidence="10">
    <location>
        <begin position="455"/>
        <end position="479"/>
    </location>
</feature>
<feature type="domain" description="C2H2-type" evidence="10">
    <location>
        <begin position="127"/>
        <end position="151"/>
    </location>
</feature>
<keyword evidence="4" id="KW-0863">Zinc-finger</keyword>
<keyword evidence="5" id="KW-0862">Zinc</keyword>
<evidence type="ECO:0000256" key="7">
    <source>
        <dbReference type="ARBA" id="ARBA00023155"/>
    </source>
</evidence>
<dbReference type="InterPro" id="IPR051968">
    <property type="entry name" value="ZnFinger_Homeobox_TR"/>
</dbReference>
<dbReference type="GO" id="GO:0005634">
    <property type="term" value="C:nucleus"/>
    <property type="evidence" value="ECO:0007669"/>
    <property type="project" value="UniProtKB-SubCell"/>
</dbReference>
<accession>A0A183SCW0</accession>
<dbReference type="Gene3D" id="3.30.160.60">
    <property type="entry name" value="Classic Zinc Finger"/>
    <property type="match status" value="1"/>
</dbReference>
<protein>
    <submittedName>
        <fullName evidence="13">C2H2-type domain-containing protein</fullName>
    </submittedName>
</protein>
<reference evidence="13" key="1">
    <citation type="submission" date="2016-06" db="UniProtKB">
        <authorList>
            <consortium name="WormBaseParasite"/>
        </authorList>
    </citation>
    <scope>IDENTIFICATION</scope>
</reference>
<dbReference type="InterPro" id="IPR036236">
    <property type="entry name" value="Znf_C2H2_sf"/>
</dbReference>
<feature type="domain" description="C2H2-type" evidence="10">
    <location>
        <begin position="340"/>
        <end position="364"/>
    </location>
</feature>
<comment type="subcellular location">
    <subcellularLocation>
        <location evidence="1">Nucleus</location>
    </subcellularLocation>
</comment>
<dbReference type="SMART" id="SM00355">
    <property type="entry name" value="ZnF_C2H2"/>
    <property type="match status" value="3"/>
</dbReference>
<keyword evidence="12" id="KW-1185">Reference proteome</keyword>
<evidence type="ECO:0000256" key="8">
    <source>
        <dbReference type="ARBA" id="ARBA00023242"/>
    </source>
</evidence>
<evidence type="ECO:0000256" key="3">
    <source>
        <dbReference type="ARBA" id="ARBA00022737"/>
    </source>
</evidence>
<keyword evidence="8" id="KW-0539">Nucleus</keyword>
<evidence type="ECO:0000256" key="2">
    <source>
        <dbReference type="ARBA" id="ARBA00022723"/>
    </source>
</evidence>
<dbReference type="GO" id="GO:0000978">
    <property type="term" value="F:RNA polymerase II cis-regulatory region sequence-specific DNA binding"/>
    <property type="evidence" value="ECO:0007669"/>
    <property type="project" value="TreeGrafter"/>
</dbReference>
<dbReference type="STRING" id="70667.A0A183SCW0"/>
<evidence type="ECO:0000313" key="13">
    <source>
        <dbReference type="WBParaSite" id="SSLN_0000212801-mRNA-1"/>
    </source>
</evidence>
<dbReference type="GO" id="GO:0008270">
    <property type="term" value="F:zinc ion binding"/>
    <property type="evidence" value="ECO:0007669"/>
    <property type="project" value="UniProtKB-KW"/>
</dbReference>
<evidence type="ECO:0000256" key="9">
    <source>
        <dbReference type="SAM" id="MobiDB-lite"/>
    </source>
</evidence>
<evidence type="ECO:0000313" key="12">
    <source>
        <dbReference type="Proteomes" id="UP000275846"/>
    </source>
</evidence>
<keyword evidence="2" id="KW-0479">Metal-binding</keyword>
<feature type="compositionally biased region" description="Basic and acidic residues" evidence="9">
    <location>
        <begin position="1"/>
        <end position="14"/>
    </location>
</feature>
<organism evidence="13">
    <name type="scientific">Schistocephalus solidus</name>
    <name type="common">Tapeworm</name>
    <dbReference type="NCBI Taxonomy" id="70667"/>
    <lineage>
        <taxon>Eukaryota</taxon>
        <taxon>Metazoa</taxon>
        <taxon>Spiralia</taxon>
        <taxon>Lophotrochozoa</taxon>
        <taxon>Platyhelminthes</taxon>
        <taxon>Cestoda</taxon>
        <taxon>Eucestoda</taxon>
        <taxon>Diphyllobothriidea</taxon>
        <taxon>Diphyllobothriidae</taxon>
        <taxon>Schistocephalus</taxon>
    </lineage>
</organism>
<dbReference type="GO" id="GO:0000981">
    <property type="term" value="F:DNA-binding transcription factor activity, RNA polymerase II-specific"/>
    <property type="evidence" value="ECO:0007669"/>
    <property type="project" value="TreeGrafter"/>
</dbReference>
<proteinExistence type="predicted"/>
<evidence type="ECO:0000259" key="10">
    <source>
        <dbReference type="SMART" id="SM00355"/>
    </source>
</evidence>
<keyword evidence="3" id="KW-0677">Repeat</keyword>
<evidence type="ECO:0000256" key="1">
    <source>
        <dbReference type="ARBA" id="ARBA00004123"/>
    </source>
</evidence>
<dbReference type="AlphaFoldDB" id="A0A183SCW0"/>
<dbReference type="WBParaSite" id="SSLN_0000212801-mRNA-1">
    <property type="protein sequence ID" value="SSLN_0000212801-mRNA-1"/>
    <property type="gene ID" value="SSLN_0000212801"/>
</dbReference>
<feature type="compositionally biased region" description="Polar residues" evidence="9">
    <location>
        <begin position="15"/>
        <end position="27"/>
    </location>
</feature>
<dbReference type="FunFam" id="3.30.160.60:FF:000081">
    <property type="entry name" value="Zinc finger homeobox protein 4"/>
    <property type="match status" value="1"/>
</dbReference>
<dbReference type="Proteomes" id="UP000275846">
    <property type="component" value="Unassembled WGS sequence"/>
</dbReference>
<name>A0A183SCW0_SCHSO</name>
<sequence>MITMNDPKRPKRSDGSTLLPESTNLMDESNLGPTRAQHLNCTIKPPLNVLTETFLPQEVTSVIDVNQKGLVKTPLPQDCLQFVSNRVTSSSPRNRTTDAQHCVYCLANVAHPRLGRGESYACGYKPYRCEICNYSTVTKGNLAIHEQSDKHLNNVQDYDQQQSLQYLKSLEESSVGVMTEFKNGKTTNVTLSLEKDVRSPYITNQEVPLNLDVQGSSSSEQDPYAPFNGGPRLLPPVIHSFNPLSLKSNGKLTTHSPQPLGGTKNVSIHVENFLSLAGDSDLIQTQHLAETMSQPLVCLICSAFCTDNPVALIEHAERSRTPLDLEAANQQVTTHSEGMWHCRVCTYRSALKANFQLHCKTEKHAQRLSLLVHIWEGLPANTPGETGVFCSQQSGAVDISSAFAKCLQIISISGSASASSIASSSCTITTPSPSPLSASSASSSLPYQVSAFVQLRCLACGFFSSSVHKFRVHCQTLNHVRFARLFSLIAHKRNELRASLVSFTQAYLDHLKTVPSLPVVQIADGASEQKAVAIVNSATVQSFFNLMAELKVIYACRSCLQGGPAEITEDCYWLSVTEAMRHFRSEKHQCRLQTFEGNVSSPVHIGEVEILWELAGERGTADQIPAVITRFLMESAGTKEDIGPFPADPKVRVANKTGAKLGHETDASYDFAGLNGAKSASGGSEKCNGPAPDGLTSAVRESEVTDVVIQKSGSQLRHLQKETVVSALFSLRPHPACAAVVAIF</sequence>
<keyword evidence="6" id="KW-0238">DNA-binding</keyword>
<gene>
    <name evidence="11" type="ORF">SSLN_LOCUS2058</name>
</gene>